<dbReference type="AlphaFoldDB" id="A0A847SG22"/>
<feature type="chain" id="PRO_5032536972" evidence="1">
    <location>
        <begin position="20"/>
        <end position="118"/>
    </location>
</feature>
<keyword evidence="1" id="KW-0732">Signal</keyword>
<keyword evidence="3" id="KW-1185">Reference proteome</keyword>
<protein>
    <submittedName>
        <fullName evidence="2">Uncharacterized protein</fullName>
    </submittedName>
</protein>
<dbReference type="RefSeq" id="WP_168877856.1">
    <property type="nucleotide sequence ID" value="NZ_JABAIM010000003.1"/>
</dbReference>
<organism evidence="2 3">
    <name type="scientific">Leeia aquatica</name>
    <dbReference type="NCBI Taxonomy" id="2725557"/>
    <lineage>
        <taxon>Bacteria</taxon>
        <taxon>Pseudomonadati</taxon>
        <taxon>Pseudomonadota</taxon>
        <taxon>Betaproteobacteria</taxon>
        <taxon>Neisseriales</taxon>
        <taxon>Leeiaceae</taxon>
        <taxon>Leeia</taxon>
    </lineage>
</organism>
<feature type="signal peptide" evidence="1">
    <location>
        <begin position="1"/>
        <end position="19"/>
    </location>
</feature>
<name>A0A847SG22_9NEIS</name>
<comment type="caution">
    <text evidence="2">The sequence shown here is derived from an EMBL/GenBank/DDBJ whole genome shotgun (WGS) entry which is preliminary data.</text>
</comment>
<dbReference type="Proteomes" id="UP000587991">
    <property type="component" value="Unassembled WGS sequence"/>
</dbReference>
<evidence type="ECO:0000313" key="2">
    <source>
        <dbReference type="EMBL" id="NLR76188.1"/>
    </source>
</evidence>
<dbReference type="EMBL" id="JABAIM010000003">
    <property type="protein sequence ID" value="NLR76188.1"/>
    <property type="molecule type" value="Genomic_DNA"/>
</dbReference>
<proteinExistence type="predicted"/>
<accession>A0A847SG22</accession>
<gene>
    <name evidence="2" type="ORF">HF682_13570</name>
</gene>
<reference evidence="2 3" key="1">
    <citation type="submission" date="2020-04" db="EMBL/GenBank/DDBJ databases">
        <title>Draft genome of Leeia sp. IMCC25680.</title>
        <authorList>
            <person name="Song J."/>
            <person name="Cho J.-C."/>
        </authorList>
    </citation>
    <scope>NUCLEOTIDE SEQUENCE [LARGE SCALE GENOMIC DNA]</scope>
    <source>
        <strain evidence="2 3">IMCC25680</strain>
    </source>
</reference>
<evidence type="ECO:0000313" key="3">
    <source>
        <dbReference type="Proteomes" id="UP000587991"/>
    </source>
</evidence>
<evidence type="ECO:0000256" key="1">
    <source>
        <dbReference type="SAM" id="SignalP"/>
    </source>
</evidence>
<sequence>MRTLLLLLVAAMSSSAALAAATTIPAPFRGNWVDVTAKQGCKAVLPDDDVGYVIDSKTLMQYEQVCTLKSPKVSTATLLEGTFSCNEEGEVYKAPFTLKLSPDGKFLLVNDRKLQRCK</sequence>